<feature type="transmembrane region" description="Helical" evidence="7">
    <location>
        <begin position="181"/>
        <end position="202"/>
    </location>
</feature>
<dbReference type="Gene3D" id="1.10.3720.10">
    <property type="entry name" value="MetI-like"/>
    <property type="match status" value="1"/>
</dbReference>
<evidence type="ECO:0000313" key="10">
    <source>
        <dbReference type="Proteomes" id="UP001224781"/>
    </source>
</evidence>
<feature type="transmembrane region" description="Helical" evidence="7">
    <location>
        <begin position="20"/>
        <end position="39"/>
    </location>
</feature>
<feature type="transmembrane region" description="Helical" evidence="7">
    <location>
        <begin position="214"/>
        <end position="235"/>
    </location>
</feature>
<name>A0ABU0UNX5_9HYPH</name>
<dbReference type="SUPFAM" id="SSF161098">
    <property type="entry name" value="MetI-like"/>
    <property type="match status" value="1"/>
</dbReference>
<evidence type="ECO:0000313" key="9">
    <source>
        <dbReference type="EMBL" id="MDQ1186671.1"/>
    </source>
</evidence>
<dbReference type="InterPro" id="IPR000515">
    <property type="entry name" value="MetI-like"/>
</dbReference>
<protein>
    <submittedName>
        <fullName evidence="9">Glycine betaine/proline transport system permease protein</fullName>
    </submittedName>
</protein>
<comment type="caution">
    <text evidence="9">The sequence shown here is derived from an EMBL/GenBank/DDBJ whole genome shotgun (WGS) entry which is preliminary data.</text>
</comment>
<keyword evidence="2 7" id="KW-0813">Transport</keyword>
<keyword evidence="6 7" id="KW-0472">Membrane</keyword>
<comment type="similarity">
    <text evidence="7">Belongs to the binding-protein-dependent transport system permease family.</text>
</comment>
<feature type="domain" description="ABC transmembrane type-1" evidence="8">
    <location>
        <begin position="95"/>
        <end position="274"/>
    </location>
</feature>
<dbReference type="Pfam" id="PF00528">
    <property type="entry name" value="BPD_transp_1"/>
    <property type="match status" value="1"/>
</dbReference>
<evidence type="ECO:0000256" key="4">
    <source>
        <dbReference type="ARBA" id="ARBA00022692"/>
    </source>
</evidence>
<keyword evidence="5 7" id="KW-1133">Transmembrane helix</keyword>
<evidence type="ECO:0000256" key="3">
    <source>
        <dbReference type="ARBA" id="ARBA00022475"/>
    </source>
</evidence>
<dbReference type="PANTHER" id="PTHR47737">
    <property type="entry name" value="GLYCINE BETAINE/PROLINE BETAINE TRANSPORT SYSTEM PERMEASE PROTEIN PROW"/>
    <property type="match status" value="1"/>
</dbReference>
<accession>A0ABU0UNX5</accession>
<dbReference type="EMBL" id="JAUTBL010000002">
    <property type="protein sequence ID" value="MDQ1186671.1"/>
    <property type="molecule type" value="Genomic_DNA"/>
</dbReference>
<reference evidence="9 10" key="1">
    <citation type="submission" date="2023-07" db="EMBL/GenBank/DDBJ databases">
        <title>Functional and genomic diversity of the sorghum phyllosphere microbiome.</title>
        <authorList>
            <person name="Shade A."/>
        </authorList>
    </citation>
    <scope>NUCLEOTIDE SEQUENCE [LARGE SCALE GENOMIC DNA]</scope>
    <source>
        <strain evidence="9 10">SORGH_AS_1126</strain>
    </source>
</reference>
<dbReference type="CDD" id="cd06261">
    <property type="entry name" value="TM_PBP2"/>
    <property type="match status" value="1"/>
</dbReference>
<evidence type="ECO:0000256" key="1">
    <source>
        <dbReference type="ARBA" id="ARBA00004651"/>
    </source>
</evidence>
<sequence length="283" mass="30643">MEWLSAPQNRLPVGRYAKEAIDWLTTNLSFFFDWLAFIFGSVIDAILYLLQAPHPLVIVALLTALSAWMRRSIGMPLFTALGLLLIINLGYWKATTETLALVIAASTVCMLIGIPLGILAARRRWVYSFMRPVLDLMQTIPTFVYLIPALVLFGLGMVPGLIATVIFAVPSPIRLTRLGIISTPPALVEAAVAFGATPSQVLRKVELPFAMPQIMAGLTQTIMLSLSMVVISALVGANGLGVPVVRALNTVNIAMGFEAGLCIVIVAIILDRLFRLPGSEDEV</sequence>
<feature type="transmembrane region" description="Helical" evidence="7">
    <location>
        <begin position="98"/>
        <end position="121"/>
    </location>
</feature>
<keyword evidence="3" id="KW-1003">Cell membrane</keyword>
<evidence type="ECO:0000256" key="6">
    <source>
        <dbReference type="ARBA" id="ARBA00023136"/>
    </source>
</evidence>
<evidence type="ECO:0000259" key="8">
    <source>
        <dbReference type="PROSITE" id="PS50928"/>
    </source>
</evidence>
<organism evidence="9 10">
    <name type="scientific">Agrobacterium larrymoorei</name>
    <dbReference type="NCBI Taxonomy" id="160699"/>
    <lineage>
        <taxon>Bacteria</taxon>
        <taxon>Pseudomonadati</taxon>
        <taxon>Pseudomonadota</taxon>
        <taxon>Alphaproteobacteria</taxon>
        <taxon>Hyphomicrobiales</taxon>
        <taxon>Rhizobiaceae</taxon>
        <taxon>Rhizobium/Agrobacterium group</taxon>
        <taxon>Agrobacterium</taxon>
    </lineage>
</organism>
<keyword evidence="4 7" id="KW-0812">Transmembrane</keyword>
<gene>
    <name evidence="9" type="ORF">QE408_003814</name>
</gene>
<dbReference type="PROSITE" id="PS50928">
    <property type="entry name" value="ABC_TM1"/>
    <property type="match status" value="1"/>
</dbReference>
<dbReference type="Proteomes" id="UP001224781">
    <property type="component" value="Unassembled WGS sequence"/>
</dbReference>
<feature type="transmembrane region" description="Helical" evidence="7">
    <location>
        <begin position="75"/>
        <end position="92"/>
    </location>
</feature>
<dbReference type="NCBIfam" id="TIGR03416">
    <property type="entry name" value="ABC_choXWV_perm"/>
    <property type="match status" value="1"/>
</dbReference>
<dbReference type="PANTHER" id="PTHR47737:SF1">
    <property type="entry name" value="GLYCINE BETAINE_PROLINE BETAINE TRANSPORT SYSTEM PERMEASE PROTEIN PROW"/>
    <property type="match status" value="1"/>
</dbReference>
<feature type="transmembrane region" description="Helical" evidence="7">
    <location>
        <begin position="142"/>
        <end position="169"/>
    </location>
</feature>
<feature type="transmembrane region" description="Helical" evidence="7">
    <location>
        <begin position="45"/>
        <end position="68"/>
    </location>
</feature>
<feature type="transmembrane region" description="Helical" evidence="7">
    <location>
        <begin position="247"/>
        <end position="270"/>
    </location>
</feature>
<keyword evidence="10" id="KW-1185">Reference proteome</keyword>
<dbReference type="InterPro" id="IPR035906">
    <property type="entry name" value="MetI-like_sf"/>
</dbReference>
<comment type="subcellular location">
    <subcellularLocation>
        <location evidence="1 7">Cell membrane</location>
        <topology evidence="1 7">Multi-pass membrane protein</topology>
    </subcellularLocation>
</comment>
<proteinExistence type="inferred from homology"/>
<evidence type="ECO:0000256" key="2">
    <source>
        <dbReference type="ARBA" id="ARBA00022448"/>
    </source>
</evidence>
<dbReference type="InterPro" id="IPR017784">
    <property type="entry name" value="ABC_transptr_choline_permease"/>
</dbReference>
<evidence type="ECO:0000256" key="5">
    <source>
        <dbReference type="ARBA" id="ARBA00022989"/>
    </source>
</evidence>
<evidence type="ECO:0000256" key="7">
    <source>
        <dbReference type="RuleBase" id="RU363032"/>
    </source>
</evidence>